<dbReference type="EMBL" id="OP616812">
    <property type="protein sequence ID" value="WDA99215.1"/>
    <property type="molecule type" value="Genomic_DNA"/>
</dbReference>
<dbReference type="NCBIfam" id="TIGR03625">
    <property type="entry name" value="L3_bact"/>
    <property type="match status" value="1"/>
</dbReference>
<dbReference type="SUPFAM" id="SSF50447">
    <property type="entry name" value="Translation proteins"/>
    <property type="match status" value="1"/>
</dbReference>
<dbReference type="PANTHER" id="PTHR11229:SF16">
    <property type="entry name" value="LARGE RIBOSOMAL SUBUNIT PROTEIN UL3C"/>
    <property type="match status" value="1"/>
</dbReference>
<evidence type="ECO:0000256" key="5">
    <source>
        <dbReference type="ARBA" id="ARBA00022980"/>
    </source>
</evidence>
<dbReference type="GO" id="GO:0022625">
    <property type="term" value="C:cytosolic large ribosomal subunit"/>
    <property type="evidence" value="ECO:0007669"/>
    <property type="project" value="TreeGrafter"/>
</dbReference>
<evidence type="ECO:0000313" key="11">
    <source>
        <dbReference type="EMBL" id="WDA99215.1"/>
    </source>
</evidence>
<dbReference type="InterPro" id="IPR019927">
    <property type="entry name" value="Ribosomal_uL3_bac/org-type"/>
</dbReference>
<evidence type="ECO:0000256" key="3">
    <source>
        <dbReference type="ARBA" id="ARBA00022730"/>
    </source>
</evidence>
<dbReference type="InterPro" id="IPR009000">
    <property type="entry name" value="Transl_B-barrel_sf"/>
</dbReference>
<geneLocation type="plastid" evidence="11"/>
<dbReference type="Pfam" id="PF00297">
    <property type="entry name" value="Ribosomal_L3"/>
    <property type="match status" value="1"/>
</dbReference>
<evidence type="ECO:0000256" key="1">
    <source>
        <dbReference type="ARBA" id="ARBA00006540"/>
    </source>
</evidence>
<dbReference type="HAMAP" id="MF_01325_B">
    <property type="entry name" value="Ribosomal_uL3_B"/>
    <property type="match status" value="1"/>
</dbReference>
<protein>
    <recommendedName>
        <fullName evidence="7">Large ribosomal subunit protein uL3c</fullName>
    </recommendedName>
    <alternativeName>
        <fullName evidence="8">50S ribosomal protein L3, chloroplastic</fullName>
    </alternativeName>
</protein>
<dbReference type="AlphaFoldDB" id="A0A9Y1MX46"/>
<keyword evidence="4" id="KW-0694">RNA-binding</keyword>
<reference evidence="11" key="1">
    <citation type="journal article" date="2023" name="J. Phycol.">
        <title>Revised classification of the Cyanidiophyceae based on plastid genome data with descriptions of the Cavernulicolales ord. nov. and Galdieriales ord. nov. (Rhodophyta).</title>
        <authorList>
            <person name="Park S.I."/>
            <person name="Cho C.H."/>
            <person name="Ciniglia C."/>
            <person name="Huang T.Y."/>
            <person name="Liu S.L."/>
            <person name="Bustamante D.E."/>
            <person name="Calderon M.S."/>
            <person name="Mansilla A."/>
            <person name="McDermott T."/>
            <person name="Andersen R.A."/>
            <person name="Yoon H.S."/>
        </authorList>
    </citation>
    <scope>NUCLEOTIDE SEQUENCE</scope>
</reference>
<evidence type="ECO:0000256" key="4">
    <source>
        <dbReference type="ARBA" id="ARBA00022884"/>
    </source>
</evidence>
<evidence type="ECO:0000256" key="8">
    <source>
        <dbReference type="ARBA" id="ARBA00035503"/>
    </source>
</evidence>
<dbReference type="GO" id="GO:0003735">
    <property type="term" value="F:structural constituent of ribosome"/>
    <property type="evidence" value="ECO:0007669"/>
    <property type="project" value="InterPro"/>
</dbReference>
<dbReference type="PROSITE" id="PS00474">
    <property type="entry name" value="RIBOSOMAL_L3"/>
    <property type="match status" value="1"/>
</dbReference>
<organism evidence="11">
    <name type="scientific">Gronococcus sybilensis</name>
    <dbReference type="NCBI Taxonomy" id="3028029"/>
    <lineage>
        <taxon>Eukaryota</taxon>
        <taxon>Rhodophyta</taxon>
        <taxon>Bangiophyceae</taxon>
        <taxon>Cavernulicolales</taxon>
        <taxon>Cavernulicolaceae</taxon>
        <taxon>Gronococcus</taxon>
    </lineage>
</organism>
<dbReference type="PANTHER" id="PTHR11229">
    <property type="entry name" value="50S RIBOSOMAL PROTEIN L3"/>
    <property type="match status" value="1"/>
</dbReference>
<dbReference type="FunFam" id="2.40.30.10:FF:000065">
    <property type="entry name" value="50S ribosomal protein L3, chloroplastic"/>
    <property type="match status" value="1"/>
</dbReference>
<evidence type="ECO:0000256" key="2">
    <source>
        <dbReference type="ARBA" id="ARBA00011838"/>
    </source>
</evidence>
<gene>
    <name evidence="11" type="primary">rpl3</name>
    <name evidence="11" type="ORF">GRSY_210</name>
</gene>
<keyword evidence="3" id="KW-0699">rRNA-binding</keyword>
<accession>A0A9Y1MX46</accession>
<keyword evidence="6 9" id="KW-0687">Ribonucleoprotein</keyword>
<dbReference type="GO" id="GO:0019843">
    <property type="term" value="F:rRNA binding"/>
    <property type="evidence" value="ECO:0007669"/>
    <property type="project" value="UniProtKB-KW"/>
</dbReference>
<evidence type="ECO:0000256" key="9">
    <source>
        <dbReference type="RuleBase" id="RU003905"/>
    </source>
</evidence>
<comment type="subunit">
    <text evidence="2">Part of the 50S ribosomal subunit.</text>
</comment>
<evidence type="ECO:0000256" key="10">
    <source>
        <dbReference type="SAM" id="MobiDB-lite"/>
    </source>
</evidence>
<evidence type="ECO:0000256" key="6">
    <source>
        <dbReference type="ARBA" id="ARBA00023274"/>
    </source>
</evidence>
<name>A0A9Y1MX46_9RHOD</name>
<dbReference type="InterPro" id="IPR000597">
    <property type="entry name" value="Ribosomal_uL3"/>
</dbReference>
<keyword evidence="5 9" id="KW-0689">Ribosomal protein</keyword>
<feature type="compositionally biased region" description="Basic residues" evidence="10">
    <location>
        <begin position="125"/>
        <end position="138"/>
    </location>
</feature>
<keyword evidence="11" id="KW-0934">Plastid</keyword>
<proteinExistence type="inferred from homology"/>
<comment type="similarity">
    <text evidence="1 9">Belongs to the universal ribosomal protein uL3 family.</text>
</comment>
<evidence type="ECO:0000256" key="7">
    <source>
        <dbReference type="ARBA" id="ARBA00035213"/>
    </source>
</evidence>
<dbReference type="InterPro" id="IPR019926">
    <property type="entry name" value="Ribosomal_uL3_CS"/>
</dbReference>
<dbReference type="Gene3D" id="3.30.160.810">
    <property type="match status" value="1"/>
</dbReference>
<dbReference type="GO" id="GO:0006412">
    <property type="term" value="P:translation"/>
    <property type="evidence" value="ECO:0007669"/>
    <property type="project" value="InterPro"/>
</dbReference>
<dbReference type="Gene3D" id="2.40.30.10">
    <property type="entry name" value="Translation factors"/>
    <property type="match status" value="1"/>
</dbReference>
<sequence length="206" mass="22337">MSTGILGTKIGMTQIFDETGTAIPVSVIEAGPCPIISVKSMLRHGYEAIQIGYLASPPKKVNKPFGGHFYKNNMTPMKYLKEYKTNQSENYDIGVYITVENFYKNQLVNVSGITIGKGFAGHQKRHNFSRGPKTHGSRNYKSPGSIGAGTNPARVLPKTRMAGHYGAKKTSIRKLKVIQVDAKSNILLIKGSIPGKPGSIVSITPS</sequence>
<feature type="region of interest" description="Disordered" evidence="10">
    <location>
        <begin position="125"/>
        <end position="152"/>
    </location>
</feature>